<dbReference type="Proteomes" id="UP000184604">
    <property type="component" value="Chromosome"/>
</dbReference>
<name>A0A1L5FBV1_CLOKL</name>
<dbReference type="OrthoDB" id="2063806at2"/>
<protein>
    <recommendedName>
        <fullName evidence="3">Head decoration protein</fullName>
    </recommendedName>
</protein>
<dbReference type="EMBL" id="CP018335">
    <property type="protein sequence ID" value="APM40486.1"/>
    <property type="molecule type" value="Genomic_DNA"/>
</dbReference>
<evidence type="ECO:0000313" key="2">
    <source>
        <dbReference type="Proteomes" id="UP000184604"/>
    </source>
</evidence>
<sequence>MHQSSYEVIGGQKKLRLIAGDHFISLPINVKKADVLTAINSDEVLEAGTLLTKEGKPVTTTESTTDAYGVVYQDVSFKDSMSVDSNPNNATEIVPVLVHGVLYESEIKFNEDNAEVEKAALKQIIFGA</sequence>
<evidence type="ECO:0008006" key="3">
    <source>
        <dbReference type="Google" id="ProtNLM"/>
    </source>
</evidence>
<dbReference type="RefSeq" id="WP_073540078.1">
    <property type="nucleotide sequence ID" value="NZ_CP018335.1"/>
</dbReference>
<accession>A0A1L5FBV1</accession>
<proteinExistence type="predicted"/>
<reference evidence="1 2" key="1">
    <citation type="submission" date="2016-12" db="EMBL/GenBank/DDBJ databases">
        <title>Complete genome sequence of Clostridium kluyveri JZZ isolated from the pit mud of a Chinese flavor liquor-making factory.</title>
        <authorList>
            <person name="Wang Y."/>
        </authorList>
    </citation>
    <scope>NUCLEOTIDE SEQUENCE [LARGE SCALE GENOMIC DNA]</scope>
    <source>
        <strain evidence="1 2">JZZ</strain>
    </source>
</reference>
<gene>
    <name evidence="1" type="ORF">BS101_18000</name>
</gene>
<dbReference type="AlphaFoldDB" id="A0A1L5FBV1"/>
<evidence type="ECO:0000313" key="1">
    <source>
        <dbReference type="EMBL" id="APM40486.1"/>
    </source>
</evidence>
<organism evidence="1 2">
    <name type="scientific">Clostridium kluyveri</name>
    <dbReference type="NCBI Taxonomy" id="1534"/>
    <lineage>
        <taxon>Bacteria</taxon>
        <taxon>Bacillati</taxon>
        <taxon>Bacillota</taxon>
        <taxon>Clostridia</taxon>
        <taxon>Eubacteriales</taxon>
        <taxon>Clostridiaceae</taxon>
        <taxon>Clostridium</taxon>
    </lineage>
</organism>